<dbReference type="OrthoDB" id="4981342at2"/>
<feature type="domain" description="IPT/TIG" evidence="1">
    <location>
        <begin position="53"/>
        <end position="123"/>
    </location>
</feature>
<evidence type="ECO:0000313" key="3">
    <source>
        <dbReference type="EMBL" id="TQO20169.1"/>
    </source>
</evidence>
<comment type="caution">
    <text evidence="3">The sequence shown here is derived from an EMBL/GenBank/DDBJ whole genome shotgun (WGS) entry which is preliminary data.</text>
</comment>
<dbReference type="EMBL" id="VFRA01000001">
    <property type="protein sequence ID" value="TQO20169.1"/>
    <property type="molecule type" value="Genomic_DNA"/>
</dbReference>
<reference evidence="3 4" key="1">
    <citation type="submission" date="2019-06" db="EMBL/GenBank/DDBJ databases">
        <title>Sequencing the genomes of 1000 actinobacteria strains.</title>
        <authorList>
            <person name="Klenk H.-P."/>
        </authorList>
    </citation>
    <scope>NUCLEOTIDE SEQUENCE [LARGE SCALE GENOMIC DNA]</scope>
    <source>
        <strain evidence="3 4">DSM 21947</strain>
    </source>
</reference>
<evidence type="ECO:0000259" key="1">
    <source>
        <dbReference type="Pfam" id="PF01833"/>
    </source>
</evidence>
<dbReference type="SUPFAM" id="SSF81296">
    <property type="entry name" value="E set domains"/>
    <property type="match status" value="1"/>
</dbReference>
<accession>A0A8H2PYA8</accession>
<gene>
    <name evidence="3" type="ORF">FB472_1784</name>
</gene>
<keyword evidence="4" id="KW-1185">Reference proteome</keyword>
<dbReference type="InterPro" id="IPR013783">
    <property type="entry name" value="Ig-like_fold"/>
</dbReference>
<dbReference type="AlphaFoldDB" id="A0A8H2PYA8"/>
<dbReference type="RefSeq" id="WP_141990554.1">
    <property type="nucleotide sequence ID" value="NZ_VFRA01000001.1"/>
</dbReference>
<dbReference type="GO" id="GO:0005975">
    <property type="term" value="P:carbohydrate metabolic process"/>
    <property type="evidence" value="ECO:0007669"/>
    <property type="project" value="UniProtKB-ARBA"/>
</dbReference>
<dbReference type="InterPro" id="IPR024301">
    <property type="entry name" value="Amidase_6"/>
</dbReference>
<sequence length="301" mass="31913">MTSPILLRRWGVSAAVLGLAATVTAFVVIAAPVPQNASTSQQEEAEVVTPPEPEVLSVSAQSGSLTGGESIVIAGTALTSVTEVTFGGVPATEIALTDGESLTVTVPASTDYQPATVTVEVIAAATPVPSSAALEYTYAASSPVDSQMQYLMAHWNNYNAEEFGDLNPVGGDCANFASQSLIKRGWTMTDSWFNFDAGGNWSSAWGYVPSFETWLTANPQLGASKLSFDERSKVKVGDLAVFDWNNNDYLDHIQVVSAVTTVDGVTTIKMVGHNLDTNYRDLDETITVDHPGATGHFWSIP</sequence>
<dbReference type="CDD" id="cd00102">
    <property type="entry name" value="IPT"/>
    <property type="match status" value="1"/>
</dbReference>
<dbReference type="Gene3D" id="2.60.40.10">
    <property type="entry name" value="Immunoglobulins"/>
    <property type="match status" value="1"/>
</dbReference>
<dbReference type="Pfam" id="PF12671">
    <property type="entry name" value="Amidase_6"/>
    <property type="match status" value="1"/>
</dbReference>
<protein>
    <submittedName>
        <fullName evidence="3">IPT/TIG domain-containing protein</fullName>
    </submittedName>
</protein>
<dbReference type="Pfam" id="PF01833">
    <property type="entry name" value="TIG"/>
    <property type="match status" value="1"/>
</dbReference>
<dbReference type="PANTHER" id="PTHR40032:SF1">
    <property type="entry name" value="EXPORTED PROTEIN"/>
    <property type="match status" value="1"/>
</dbReference>
<feature type="domain" description="Putative amidase" evidence="2">
    <location>
        <begin position="147"/>
        <end position="288"/>
    </location>
</feature>
<dbReference type="InterPro" id="IPR002909">
    <property type="entry name" value="IPT_dom"/>
</dbReference>
<organism evidence="3 4">
    <name type="scientific">Rhodoglobus vestalii</name>
    <dbReference type="NCBI Taxonomy" id="193384"/>
    <lineage>
        <taxon>Bacteria</taxon>
        <taxon>Bacillati</taxon>
        <taxon>Actinomycetota</taxon>
        <taxon>Actinomycetes</taxon>
        <taxon>Micrococcales</taxon>
        <taxon>Microbacteriaceae</taxon>
        <taxon>Rhodoglobus</taxon>
    </lineage>
</organism>
<dbReference type="Proteomes" id="UP000316560">
    <property type="component" value="Unassembled WGS sequence"/>
</dbReference>
<dbReference type="PANTHER" id="PTHR40032">
    <property type="entry name" value="EXPORTED PROTEIN-RELATED"/>
    <property type="match status" value="1"/>
</dbReference>
<evidence type="ECO:0000259" key="2">
    <source>
        <dbReference type="Pfam" id="PF12671"/>
    </source>
</evidence>
<name>A0A8H2PYA8_9MICO</name>
<dbReference type="InterPro" id="IPR014756">
    <property type="entry name" value="Ig_E-set"/>
</dbReference>
<evidence type="ECO:0000313" key="4">
    <source>
        <dbReference type="Proteomes" id="UP000316560"/>
    </source>
</evidence>
<proteinExistence type="predicted"/>